<dbReference type="CDD" id="cd16017">
    <property type="entry name" value="LptA"/>
    <property type="match status" value="1"/>
</dbReference>
<evidence type="ECO:0000256" key="6">
    <source>
        <dbReference type="ARBA" id="ARBA00023136"/>
    </source>
</evidence>
<keyword evidence="5" id="KW-1133">Transmembrane helix</keyword>
<dbReference type="SUPFAM" id="SSF53649">
    <property type="entry name" value="Alkaline phosphatase-like"/>
    <property type="match status" value="1"/>
</dbReference>
<dbReference type="Proteomes" id="UP000317935">
    <property type="component" value="Chromosome"/>
</dbReference>
<dbReference type="GO" id="GO:0005886">
    <property type="term" value="C:plasma membrane"/>
    <property type="evidence" value="ECO:0007669"/>
    <property type="project" value="UniProtKB-SubCell"/>
</dbReference>
<keyword evidence="2" id="KW-1003">Cell membrane</keyword>
<dbReference type="GO" id="GO:0009244">
    <property type="term" value="P:lipopolysaccharide core region biosynthetic process"/>
    <property type="evidence" value="ECO:0007669"/>
    <property type="project" value="TreeGrafter"/>
</dbReference>
<gene>
    <name evidence="8" type="ORF">SNTW_13330</name>
</gene>
<dbReference type="Gene3D" id="3.40.720.10">
    <property type="entry name" value="Alkaline Phosphatase, subunit A"/>
    <property type="match status" value="1"/>
</dbReference>
<keyword evidence="4" id="KW-0812">Transmembrane</keyword>
<evidence type="ECO:0000256" key="3">
    <source>
        <dbReference type="ARBA" id="ARBA00022679"/>
    </source>
</evidence>
<dbReference type="Pfam" id="PF00884">
    <property type="entry name" value="Sulfatase"/>
    <property type="match status" value="1"/>
</dbReference>
<evidence type="ECO:0000313" key="9">
    <source>
        <dbReference type="Proteomes" id="UP000317935"/>
    </source>
</evidence>
<feature type="domain" description="Sulfatase N-terminal" evidence="7">
    <location>
        <begin position="25"/>
        <end position="251"/>
    </location>
</feature>
<protein>
    <recommendedName>
        <fullName evidence="7">Sulfatase N-terminal domain-containing protein</fullName>
    </recommendedName>
</protein>
<evidence type="ECO:0000256" key="1">
    <source>
        <dbReference type="ARBA" id="ARBA00004651"/>
    </source>
</evidence>
<name>A0A6J4CYU2_9HELI</name>
<dbReference type="InterPro" id="IPR017850">
    <property type="entry name" value="Alkaline_phosphatase_core_sf"/>
</dbReference>
<dbReference type="AlphaFoldDB" id="A0A6J4CYU2"/>
<proteinExistence type="predicted"/>
<comment type="subcellular location">
    <subcellularLocation>
        <location evidence="1">Cell membrane</location>
        <topology evidence="1">Multi-pass membrane protein</topology>
    </subcellularLocation>
</comment>
<keyword evidence="3" id="KW-0808">Transferase</keyword>
<dbReference type="InterPro" id="IPR000917">
    <property type="entry name" value="Sulfatase_N"/>
</dbReference>
<evidence type="ECO:0000256" key="5">
    <source>
        <dbReference type="ARBA" id="ARBA00022989"/>
    </source>
</evidence>
<evidence type="ECO:0000256" key="4">
    <source>
        <dbReference type="ARBA" id="ARBA00022692"/>
    </source>
</evidence>
<sequence>MISAFAHTYAVFKTLLNYADVENRSIAWYEQKSLGDIFNAAGYKTFWIDNQGLHTWFTSGKRFVIGDIYDVLSHRFTKRYYALAPTDQWVVDTFIEKVQPDLSTKNFVLFHLIGNHGDYNTRFPKNFTKFTPAQIPYANLHTNSDHDRQIVADYANSLYYTDYILSEIFKLFKGKDALIVYLSDHAQDIFESGSTYGHKCSTYGVEIPFIIYVTDVFRQKHPEKLKLIAQAINKPFMSDDLIHSLLPLVGIHTKDNLESKNLFSPAFDTNRKRVYCDHQVYEKKH</sequence>
<dbReference type="EMBL" id="AP019774">
    <property type="protein sequence ID" value="BCD70688.1"/>
    <property type="molecule type" value="Genomic_DNA"/>
</dbReference>
<evidence type="ECO:0000259" key="7">
    <source>
        <dbReference type="Pfam" id="PF00884"/>
    </source>
</evidence>
<evidence type="ECO:0000313" key="8">
    <source>
        <dbReference type="EMBL" id="BCD70688.1"/>
    </source>
</evidence>
<dbReference type="GO" id="GO:0016776">
    <property type="term" value="F:phosphotransferase activity, phosphate group as acceptor"/>
    <property type="evidence" value="ECO:0007669"/>
    <property type="project" value="TreeGrafter"/>
</dbReference>
<organism evidence="8 9">
    <name type="scientific">Helicobacter suis</name>
    <dbReference type="NCBI Taxonomy" id="104628"/>
    <lineage>
        <taxon>Bacteria</taxon>
        <taxon>Pseudomonadati</taxon>
        <taxon>Campylobacterota</taxon>
        <taxon>Epsilonproteobacteria</taxon>
        <taxon>Campylobacterales</taxon>
        <taxon>Helicobacteraceae</taxon>
        <taxon>Helicobacter</taxon>
    </lineage>
</organism>
<dbReference type="PANTHER" id="PTHR30443">
    <property type="entry name" value="INNER MEMBRANE PROTEIN"/>
    <property type="match status" value="1"/>
</dbReference>
<keyword evidence="6" id="KW-0472">Membrane</keyword>
<reference evidence="8 9" key="1">
    <citation type="submission" date="2019-06" db="EMBL/GenBank/DDBJ databases">
        <title>Complete genome sequence of Helicobacter suis SNTW101c.</title>
        <authorList>
            <person name="Rimbara E."/>
            <person name="Suzuki M."/>
            <person name="Matsui H."/>
            <person name="Nakamura M."/>
            <person name="Mori S."/>
            <person name="Shibayama K."/>
        </authorList>
    </citation>
    <scope>NUCLEOTIDE SEQUENCE [LARGE SCALE GENOMIC DNA]</scope>
    <source>
        <strain evidence="8 9">SNTW101c</strain>
    </source>
</reference>
<dbReference type="RefSeq" id="WP_231102800.1">
    <property type="nucleotide sequence ID" value="NZ_AP019774.1"/>
</dbReference>
<evidence type="ECO:0000256" key="2">
    <source>
        <dbReference type="ARBA" id="ARBA00022475"/>
    </source>
</evidence>
<dbReference type="InterPro" id="IPR058130">
    <property type="entry name" value="PEA_transf_C"/>
</dbReference>
<dbReference type="PANTHER" id="PTHR30443:SF2">
    <property type="entry name" value="PHOSPHOETHANOLAMINE TRANSFERASE EPTC"/>
    <property type="match status" value="1"/>
</dbReference>
<dbReference type="InterPro" id="IPR040423">
    <property type="entry name" value="PEA_transferase"/>
</dbReference>
<accession>A0A6J4CYU2</accession>